<dbReference type="EMBL" id="JBHSRD010000003">
    <property type="protein sequence ID" value="MFC6007018.1"/>
    <property type="molecule type" value="Genomic_DNA"/>
</dbReference>
<dbReference type="PANTHER" id="PTHR11070:SF2">
    <property type="entry name" value="ATP-DEPENDENT DNA HELICASE SRS2"/>
    <property type="match status" value="1"/>
</dbReference>
<feature type="binding site" evidence="9">
    <location>
        <begin position="64"/>
        <end position="71"/>
    </location>
    <ligand>
        <name>ATP</name>
        <dbReference type="ChEBI" id="CHEBI:30616"/>
    </ligand>
</feature>
<evidence type="ECO:0000256" key="3">
    <source>
        <dbReference type="ARBA" id="ARBA00022806"/>
    </source>
</evidence>
<keyword evidence="5" id="KW-0413">Isomerase</keyword>
<dbReference type="PROSITE" id="PS51217">
    <property type="entry name" value="UVRD_HELICASE_CTER"/>
    <property type="match status" value="1"/>
</dbReference>
<dbReference type="Pfam" id="PF13361">
    <property type="entry name" value="UvrD_C"/>
    <property type="match status" value="1"/>
</dbReference>
<dbReference type="InterPro" id="IPR027417">
    <property type="entry name" value="P-loop_NTPase"/>
</dbReference>
<evidence type="ECO:0000259" key="10">
    <source>
        <dbReference type="PROSITE" id="PS51198"/>
    </source>
</evidence>
<proteinExistence type="predicted"/>
<evidence type="ECO:0000313" key="12">
    <source>
        <dbReference type="EMBL" id="MFC6007018.1"/>
    </source>
</evidence>
<dbReference type="EC" id="5.6.2.4" evidence="7"/>
<reference evidence="13" key="1">
    <citation type="journal article" date="2019" name="Int. J. Syst. Evol. Microbiol.">
        <title>The Global Catalogue of Microorganisms (GCM) 10K type strain sequencing project: providing services to taxonomists for standard genome sequencing and annotation.</title>
        <authorList>
            <consortium name="The Broad Institute Genomics Platform"/>
            <consortium name="The Broad Institute Genome Sequencing Center for Infectious Disease"/>
            <person name="Wu L."/>
            <person name="Ma J."/>
        </authorList>
    </citation>
    <scope>NUCLEOTIDE SEQUENCE [LARGE SCALE GENOMIC DNA]</scope>
    <source>
        <strain evidence="13">KACC 14249</strain>
    </source>
</reference>
<dbReference type="PANTHER" id="PTHR11070">
    <property type="entry name" value="UVRD / RECB / PCRA DNA HELICASE FAMILY MEMBER"/>
    <property type="match status" value="1"/>
</dbReference>
<keyword evidence="3 9" id="KW-0347">Helicase</keyword>
<dbReference type="Proteomes" id="UP001596189">
    <property type="component" value="Unassembled WGS sequence"/>
</dbReference>
<dbReference type="Gene3D" id="1.10.486.10">
    <property type="entry name" value="PCRA, domain 4"/>
    <property type="match status" value="1"/>
</dbReference>
<evidence type="ECO:0000259" key="11">
    <source>
        <dbReference type="PROSITE" id="PS51217"/>
    </source>
</evidence>
<dbReference type="Pfam" id="PF00580">
    <property type="entry name" value="UvrD-helicase"/>
    <property type="match status" value="1"/>
</dbReference>
<evidence type="ECO:0000256" key="5">
    <source>
        <dbReference type="ARBA" id="ARBA00023235"/>
    </source>
</evidence>
<keyword evidence="4 9" id="KW-0067">ATP-binding</keyword>
<evidence type="ECO:0000313" key="13">
    <source>
        <dbReference type="Proteomes" id="UP001596189"/>
    </source>
</evidence>
<dbReference type="Gene3D" id="3.40.50.300">
    <property type="entry name" value="P-loop containing nucleotide triphosphate hydrolases"/>
    <property type="match status" value="3"/>
</dbReference>
<keyword evidence="13" id="KW-1185">Reference proteome</keyword>
<dbReference type="InterPro" id="IPR014017">
    <property type="entry name" value="DNA_helicase_UvrD-like_C"/>
</dbReference>
<keyword evidence="1 9" id="KW-0547">Nucleotide-binding</keyword>
<dbReference type="PROSITE" id="PS51198">
    <property type="entry name" value="UVRD_HELICASE_ATP_BIND"/>
    <property type="match status" value="1"/>
</dbReference>
<sequence length="790" mass="86967">MLECAVVTEAAAVEGCWVVDGQLPSENDAAFSAALQAADATGQINVGQYRIVHADPDANVLVTAGAGTGKTETMSERILFLLATSECSGALDAQRRNLRADDVVLMTFTREAALEMRHRIARTLLLRRRLSRRCVLPVVAWMLQLATAEIGTIHSYAKSLALAGGAAVGFGPESAVSRLTMEFRDLVDQALSRQLADLVTAYSNRQVPASYEWQNHLRQVWDALENNGVPVISYEPDASLADAVDLGGLDGSDLPAQICNAVTSAICEVSRSMSEHALREQVVSTGQLVPLALAALRAQSDPPVRRPRFLFVDEFQDTDSAQMDLIIEVARRLDASLFVVGDAKQGIYRFRGAEGSAFRELERRVRASGMQALRPFSLSTNFRSGPRLLESLHPLFTSWAQDRLLDYSDRDRLRPSNVGSDRSQPLAKRPVRPAQAAAEAAALALEWRETHPQASIAILCRNNWQAVEVQSQVRDRGGACELLVGGSFYTSPAVRELRVLLEAVTQPDAAGPTLELCESRWAAGILAGEPPRGIRARDWTDPVPALLDWQSRLSTLASTGSLDLTDLRPVHDRLRALLDLSRRMPALAWVIECVRSFAPAASVLPGPDDVTERVRYAACLDHLVTLMDLQYQDGSTTLERILAWLKLQIATNRLEDEPVDNDRLLATTTALTVHKAKGLEFDRVLIPYVATSFGPPRRASSRVAVLRKDGELPRLLWEWRVKNPSISNVPNADTRAWADDDLETSREEARLLYVALTRAKDQLTVLVPRQNRPAPPRPDSWLDLINLGSH</sequence>
<dbReference type="InterPro" id="IPR014016">
    <property type="entry name" value="UvrD-like_ATP-bd"/>
</dbReference>
<evidence type="ECO:0000256" key="6">
    <source>
        <dbReference type="ARBA" id="ARBA00034617"/>
    </source>
</evidence>
<name>A0ABW1JE77_9ACTN</name>
<feature type="domain" description="UvrD-like helicase C-terminal" evidence="11">
    <location>
        <begin position="393"/>
        <end position="678"/>
    </location>
</feature>
<keyword evidence="2 9" id="KW-0378">Hydrolase</keyword>
<dbReference type="InterPro" id="IPR000212">
    <property type="entry name" value="DNA_helicase_UvrD/REP"/>
</dbReference>
<comment type="catalytic activity">
    <reaction evidence="6">
        <text>Couples ATP hydrolysis with the unwinding of duplex DNA by translocating in the 3'-5' direction.</text>
        <dbReference type="EC" id="5.6.2.4"/>
    </reaction>
</comment>
<evidence type="ECO:0000256" key="1">
    <source>
        <dbReference type="ARBA" id="ARBA00022741"/>
    </source>
</evidence>
<evidence type="ECO:0000256" key="2">
    <source>
        <dbReference type="ARBA" id="ARBA00022801"/>
    </source>
</evidence>
<evidence type="ECO:0000256" key="8">
    <source>
        <dbReference type="ARBA" id="ARBA00048988"/>
    </source>
</evidence>
<evidence type="ECO:0000256" key="9">
    <source>
        <dbReference type="PROSITE-ProRule" id="PRU00560"/>
    </source>
</evidence>
<comment type="caution">
    <text evidence="12">The sequence shown here is derived from an EMBL/GenBank/DDBJ whole genome shotgun (WGS) entry which is preliminary data.</text>
</comment>
<comment type="catalytic activity">
    <reaction evidence="8">
        <text>ATP + H2O = ADP + phosphate + H(+)</text>
        <dbReference type="Rhea" id="RHEA:13065"/>
        <dbReference type="ChEBI" id="CHEBI:15377"/>
        <dbReference type="ChEBI" id="CHEBI:15378"/>
        <dbReference type="ChEBI" id="CHEBI:30616"/>
        <dbReference type="ChEBI" id="CHEBI:43474"/>
        <dbReference type="ChEBI" id="CHEBI:456216"/>
        <dbReference type="EC" id="5.6.2.4"/>
    </reaction>
</comment>
<accession>A0ABW1JE77</accession>
<feature type="domain" description="UvrD-like helicase ATP-binding" evidence="10">
    <location>
        <begin position="43"/>
        <end position="385"/>
    </location>
</feature>
<dbReference type="SUPFAM" id="SSF52540">
    <property type="entry name" value="P-loop containing nucleoside triphosphate hydrolases"/>
    <property type="match status" value="1"/>
</dbReference>
<gene>
    <name evidence="12" type="ORF">ACFQDO_07730</name>
</gene>
<evidence type="ECO:0000256" key="7">
    <source>
        <dbReference type="ARBA" id="ARBA00034808"/>
    </source>
</evidence>
<evidence type="ECO:0000256" key="4">
    <source>
        <dbReference type="ARBA" id="ARBA00022840"/>
    </source>
</evidence>
<protein>
    <recommendedName>
        <fullName evidence="7">DNA 3'-5' helicase</fullName>
        <ecNumber evidence="7">5.6.2.4</ecNumber>
    </recommendedName>
</protein>
<organism evidence="12 13">
    <name type="scientific">Angustibacter luteus</name>
    <dbReference type="NCBI Taxonomy" id="658456"/>
    <lineage>
        <taxon>Bacteria</taxon>
        <taxon>Bacillati</taxon>
        <taxon>Actinomycetota</taxon>
        <taxon>Actinomycetes</taxon>
        <taxon>Kineosporiales</taxon>
        <taxon>Kineosporiaceae</taxon>
    </lineage>
</organism>